<evidence type="ECO:0000313" key="2">
    <source>
        <dbReference type="Proteomes" id="UP001066276"/>
    </source>
</evidence>
<accession>A0AAV7PRB4</accession>
<comment type="caution">
    <text evidence="1">The sequence shown here is derived from an EMBL/GenBank/DDBJ whole genome shotgun (WGS) entry which is preliminary data.</text>
</comment>
<organism evidence="1 2">
    <name type="scientific">Pleurodeles waltl</name>
    <name type="common">Iberian ribbed newt</name>
    <dbReference type="NCBI Taxonomy" id="8319"/>
    <lineage>
        <taxon>Eukaryota</taxon>
        <taxon>Metazoa</taxon>
        <taxon>Chordata</taxon>
        <taxon>Craniata</taxon>
        <taxon>Vertebrata</taxon>
        <taxon>Euteleostomi</taxon>
        <taxon>Amphibia</taxon>
        <taxon>Batrachia</taxon>
        <taxon>Caudata</taxon>
        <taxon>Salamandroidea</taxon>
        <taxon>Salamandridae</taxon>
        <taxon>Pleurodelinae</taxon>
        <taxon>Pleurodeles</taxon>
    </lineage>
</organism>
<keyword evidence="2" id="KW-1185">Reference proteome</keyword>
<dbReference type="AlphaFoldDB" id="A0AAV7PRB4"/>
<name>A0AAV7PRB4_PLEWA</name>
<sequence>MPGSAQILCNNIAPAVPPEICIKGSLSSGFSAARFKDGGKGTCTEKVHITSLPRSYQAVREERRLCTYRVLKQHATGIPCSEAA</sequence>
<evidence type="ECO:0000313" key="1">
    <source>
        <dbReference type="EMBL" id="KAJ1129033.1"/>
    </source>
</evidence>
<protein>
    <submittedName>
        <fullName evidence="1">Uncharacterized protein</fullName>
    </submittedName>
</protein>
<dbReference type="EMBL" id="JANPWB010000011">
    <property type="protein sequence ID" value="KAJ1129033.1"/>
    <property type="molecule type" value="Genomic_DNA"/>
</dbReference>
<dbReference type="Proteomes" id="UP001066276">
    <property type="component" value="Chromosome 7"/>
</dbReference>
<gene>
    <name evidence="1" type="ORF">NDU88_007404</name>
</gene>
<proteinExistence type="predicted"/>
<reference evidence="1" key="1">
    <citation type="journal article" date="2022" name="bioRxiv">
        <title>Sequencing and chromosome-scale assembly of the giantPleurodeles waltlgenome.</title>
        <authorList>
            <person name="Brown T."/>
            <person name="Elewa A."/>
            <person name="Iarovenko S."/>
            <person name="Subramanian E."/>
            <person name="Araus A.J."/>
            <person name="Petzold A."/>
            <person name="Susuki M."/>
            <person name="Suzuki K.-i.T."/>
            <person name="Hayashi T."/>
            <person name="Toyoda A."/>
            <person name="Oliveira C."/>
            <person name="Osipova E."/>
            <person name="Leigh N.D."/>
            <person name="Simon A."/>
            <person name="Yun M.H."/>
        </authorList>
    </citation>
    <scope>NUCLEOTIDE SEQUENCE</scope>
    <source>
        <strain evidence="1">20211129_DDA</strain>
        <tissue evidence="1">Liver</tissue>
    </source>
</reference>